<dbReference type="SMART" id="SM01117">
    <property type="entry name" value="Cyt-b5"/>
    <property type="match status" value="1"/>
</dbReference>
<dbReference type="CDD" id="cd03506">
    <property type="entry name" value="Delta6-FADS-like"/>
    <property type="match status" value="1"/>
</dbReference>
<evidence type="ECO:0000256" key="6">
    <source>
        <dbReference type="ARBA" id="ARBA00016939"/>
    </source>
</evidence>
<keyword evidence="10" id="KW-0746">Sphingolipid metabolism</keyword>
<evidence type="ECO:0000256" key="5">
    <source>
        <dbReference type="ARBA" id="ARBA00012019"/>
    </source>
</evidence>
<reference evidence="19" key="1">
    <citation type="submission" date="2021-10" db="EMBL/GenBank/DDBJ databases">
        <authorList>
            <person name="Piombo E."/>
        </authorList>
    </citation>
    <scope>NUCLEOTIDE SEQUENCE</scope>
</reference>
<keyword evidence="9" id="KW-0479">Metal-binding</keyword>
<evidence type="ECO:0000256" key="11">
    <source>
        <dbReference type="ARBA" id="ARBA00022989"/>
    </source>
</evidence>
<evidence type="ECO:0000256" key="9">
    <source>
        <dbReference type="ARBA" id="ARBA00022723"/>
    </source>
</evidence>
<evidence type="ECO:0000256" key="14">
    <source>
        <dbReference type="ARBA" id="ARBA00023098"/>
    </source>
</evidence>
<dbReference type="InterPro" id="IPR036400">
    <property type="entry name" value="Cyt_B5-like_heme/steroid_sf"/>
</dbReference>
<dbReference type="EMBL" id="CABFNO020001479">
    <property type="protein sequence ID" value="CAG9991703.1"/>
    <property type="molecule type" value="Genomic_DNA"/>
</dbReference>
<dbReference type="Pfam" id="PF00173">
    <property type="entry name" value="Cyt-b5"/>
    <property type="match status" value="1"/>
</dbReference>
<evidence type="ECO:0000256" key="7">
    <source>
        <dbReference type="ARBA" id="ARBA00022617"/>
    </source>
</evidence>
<evidence type="ECO:0000256" key="13">
    <source>
        <dbReference type="ARBA" id="ARBA00023004"/>
    </source>
</evidence>
<dbReference type="PANTHER" id="PTHR19353">
    <property type="entry name" value="FATTY ACID DESATURASE 2"/>
    <property type="match status" value="1"/>
</dbReference>
<feature type="transmembrane region" description="Helical" evidence="17">
    <location>
        <begin position="290"/>
        <end position="312"/>
    </location>
</feature>
<keyword evidence="15 17" id="KW-0472">Membrane</keyword>
<dbReference type="InterPro" id="IPR012171">
    <property type="entry name" value="Fatty_acid_desaturase"/>
</dbReference>
<keyword evidence="11 17" id="KW-1133">Transmembrane helix</keyword>
<evidence type="ECO:0000256" key="16">
    <source>
        <dbReference type="SAM" id="MobiDB-lite"/>
    </source>
</evidence>
<feature type="compositionally biased region" description="Low complexity" evidence="16">
    <location>
        <begin position="128"/>
        <end position="142"/>
    </location>
</feature>
<comment type="pathway">
    <text evidence="2">Lipid metabolism; sphingolipid metabolism.</text>
</comment>
<feature type="region of interest" description="Disordered" evidence="16">
    <location>
        <begin position="115"/>
        <end position="182"/>
    </location>
</feature>
<evidence type="ECO:0000256" key="3">
    <source>
        <dbReference type="ARBA" id="ARBA00004991"/>
    </source>
</evidence>
<evidence type="ECO:0000256" key="8">
    <source>
        <dbReference type="ARBA" id="ARBA00022692"/>
    </source>
</evidence>
<keyword evidence="7" id="KW-0349">Heme</keyword>
<sequence length="572" mass="65340">MATKTPTGSAKPRTLPLMSRDDIEAMIADGKKLMIVNQEVLRVDVWIPYHPGGDKAILHMVGRDATDEVTVLHSKEAAEQMLRYRIGRIDFQWKNFVPPIQGGHFRTKAEIEEETLSVESGSTKGQDSSSSPSSPASRSPSPTFDTEDYGLRHRHNAEKTTDSAQASQPATKEDSSQEPQMDGMSFLDTLTHEHITLDLDKYPSPDTETQASIIVKYRELHQRIKDAGLYKCNYWAYGVECIRYVSLFTGMLVFLKYGYPLVAAVCLGLMWHQLVFTAHDAGHMGITHNYQLDCMIGIFIADFVGGLSLGWWKWSHNVHHIVTNAPEHDPDIEHLPFFAISHRFLSNLRSTYHERIMKYDVVAKMMLRIQPYTYYPILSLARFNLYVQSWDYLIMGRGPKKGPGAWHRYLEMVGQCFFWTWYGYGIIYRCIPDGWSRFGFFMISQLVSSPVHLQIVQSHFAMSTADLGPEESFPQRQLRTTMDVDCPPWLDFMHGGLQFQVIHHLFPRVPRHNLRQTQKLVQEFCNDVGIPYALYGFAGCNGQVIGRLAEVSRQAAVLAKCQKHIVETGEWH</sequence>
<keyword evidence="8 17" id="KW-0812">Transmembrane</keyword>
<comment type="similarity">
    <text evidence="4">Belongs to the fatty acid desaturase type 1 family.</text>
</comment>
<feature type="domain" description="Cytochrome b5 heme-binding" evidence="18">
    <location>
        <begin position="15"/>
        <end position="90"/>
    </location>
</feature>
<organism evidence="19 20">
    <name type="scientific">Clonostachys byssicola</name>
    <dbReference type="NCBI Taxonomy" id="160290"/>
    <lineage>
        <taxon>Eukaryota</taxon>
        <taxon>Fungi</taxon>
        <taxon>Dikarya</taxon>
        <taxon>Ascomycota</taxon>
        <taxon>Pezizomycotina</taxon>
        <taxon>Sordariomycetes</taxon>
        <taxon>Hypocreomycetidae</taxon>
        <taxon>Hypocreales</taxon>
        <taxon>Bionectriaceae</taxon>
        <taxon>Clonostachys</taxon>
    </lineage>
</organism>
<dbReference type="Pfam" id="PF00487">
    <property type="entry name" value="FA_desaturase"/>
    <property type="match status" value="1"/>
</dbReference>
<dbReference type="InterPro" id="IPR001199">
    <property type="entry name" value="Cyt_B5-like_heme/steroid-bd"/>
</dbReference>
<dbReference type="GO" id="GO:0046872">
    <property type="term" value="F:metal ion binding"/>
    <property type="evidence" value="ECO:0007669"/>
    <property type="project" value="UniProtKB-KW"/>
</dbReference>
<dbReference type="PROSITE" id="PS50255">
    <property type="entry name" value="CYTOCHROME_B5_2"/>
    <property type="match status" value="1"/>
</dbReference>
<dbReference type="PIRSF" id="PIRSF015921">
    <property type="entry name" value="FA_sphinglp_des"/>
    <property type="match status" value="1"/>
</dbReference>
<comment type="pathway">
    <text evidence="3">Sphingolipid metabolism.</text>
</comment>
<dbReference type="EC" id="1.14.19.18" evidence="5"/>
<evidence type="ECO:0000256" key="15">
    <source>
        <dbReference type="ARBA" id="ARBA00023136"/>
    </source>
</evidence>
<protein>
    <recommendedName>
        <fullName evidence="6">Delta 8-(E)-sphingolipid desaturase</fullName>
        <ecNumber evidence="5">1.14.19.18</ecNumber>
    </recommendedName>
</protein>
<evidence type="ECO:0000259" key="18">
    <source>
        <dbReference type="PROSITE" id="PS50255"/>
    </source>
</evidence>
<evidence type="ECO:0000256" key="17">
    <source>
        <dbReference type="SAM" id="Phobius"/>
    </source>
</evidence>
<keyword evidence="13" id="KW-0408">Iron</keyword>
<evidence type="ECO:0000256" key="4">
    <source>
        <dbReference type="ARBA" id="ARBA00009295"/>
    </source>
</evidence>
<comment type="caution">
    <text evidence="19">The sequence shown here is derived from an EMBL/GenBank/DDBJ whole genome shotgun (WGS) entry which is preliminary data.</text>
</comment>
<evidence type="ECO:0000256" key="12">
    <source>
        <dbReference type="ARBA" id="ARBA00023002"/>
    </source>
</evidence>
<dbReference type="GO" id="GO:0016717">
    <property type="term" value="F:oxidoreductase activity, acting on paired donors, with oxidation of a pair of donors resulting in the reduction of molecular oxygen to two molecules of water"/>
    <property type="evidence" value="ECO:0007669"/>
    <property type="project" value="TreeGrafter"/>
</dbReference>
<evidence type="ECO:0000313" key="19">
    <source>
        <dbReference type="EMBL" id="CAG9991703.1"/>
    </source>
</evidence>
<gene>
    <name evidence="19" type="ORF">CBYS24578_00006433</name>
</gene>
<dbReference type="GO" id="GO:0006665">
    <property type="term" value="P:sphingolipid metabolic process"/>
    <property type="evidence" value="ECO:0007669"/>
    <property type="project" value="UniProtKB-KW"/>
</dbReference>
<keyword evidence="12" id="KW-0560">Oxidoreductase</keyword>
<evidence type="ECO:0000256" key="10">
    <source>
        <dbReference type="ARBA" id="ARBA00022919"/>
    </source>
</evidence>
<feature type="compositionally biased region" description="Polar residues" evidence="16">
    <location>
        <begin position="117"/>
        <end position="127"/>
    </location>
</feature>
<evidence type="ECO:0000313" key="20">
    <source>
        <dbReference type="Proteomes" id="UP000754883"/>
    </source>
</evidence>
<dbReference type="GO" id="GO:0016020">
    <property type="term" value="C:membrane"/>
    <property type="evidence" value="ECO:0007669"/>
    <property type="project" value="UniProtKB-SubCell"/>
</dbReference>
<dbReference type="InterPro" id="IPR005804">
    <property type="entry name" value="FA_desaturase_dom"/>
</dbReference>
<dbReference type="Proteomes" id="UP000754883">
    <property type="component" value="Unassembled WGS sequence"/>
</dbReference>
<keyword evidence="20" id="KW-1185">Reference proteome</keyword>
<name>A0A9N9UKY5_9HYPO</name>
<dbReference type="Gene3D" id="3.10.120.10">
    <property type="entry name" value="Cytochrome b5-like heme/steroid binding domain"/>
    <property type="match status" value="1"/>
</dbReference>
<dbReference type="OrthoDB" id="260091at2759"/>
<dbReference type="AlphaFoldDB" id="A0A9N9UKY5"/>
<proteinExistence type="inferred from homology"/>
<feature type="transmembrane region" description="Helical" evidence="17">
    <location>
        <begin position="261"/>
        <end position="278"/>
    </location>
</feature>
<accession>A0A9N9UKY5</accession>
<keyword evidence="14" id="KW-0443">Lipid metabolism</keyword>
<comment type="subcellular location">
    <subcellularLocation>
        <location evidence="1">Membrane</location>
        <topology evidence="1">Multi-pass membrane protein</topology>
    </subcellularLocation>
</comment>
<dbReference type="SUPFAM" id="SSF55856">
    <property type="entry name" value="Cytochrome b5-like heme/steroid binding domain"/>
    <property type="match status" value="1"/>
</dbReference>
<evidence type="ECO:0000256" key="1">
    <source>
        <dbReference type="ARBA" id="ARBA00004141"/>
    </source>
</evidence>
<dbReference type="PANTHER" id="PTHR19353:SF30">
    <property type="entry name" value="DELTA 8-(E)-SPHINGOLIPID DESATURASE"/>
    <property type="match status" value="1"/>
</dbReference>
<evidence type="ECO:0000256" key="2">
    <source>
        <dbReference type="ARBA" id="ARBA00004760"/>
    </source>
</evidence>